<dbReference type="Pfam" id="PF07963">
    <property type="entry name" value="N_methyl"/>
    <property type="match status" value="1"/>
</dbReference>
<keyword evidence="1" id="KW-0812">Transmembrane</keyword>
<dbReference type="InterPro" id="IPR011453">
    <property type="entry name" value="DUF1559"/>
</dbReference>
<name>Q7URH3_RHOBA</name>
<dbReference type="NCBIfam" id="TIGR02532">
    <property type="entry name" value="IV_pilin_GFxxxE"/>
    <property type="match status" value="1"/>
</dbReference>
<keyword evidence="1" id="KW-0472">Membrane</keyword>
<dbReference type="InParanoid" id="Q7URH3"/>
<feature type="domain" description="DUF1559" evidence="2">
    <location>
        <begin position="56"/>
        <end position="380"/>
    </location>
</feature>
<dbReference type="InterPro" id="IPR045584">
    <property type="entry name" value="Pilin-like"/>
</dbReference>
<dbReference type="AlphaFoldDB" id="Q7URH3"/>
<dbReference type="Gene3D" id="3.30.700.10">
    <property type="entry name" value="Glycoprotein, Type 4 Pilin"/>
    <property type="match status" value="1"/>
</dbReference>
<dbReference type="EnsemblBacteria" id="CAD74365">
    <property type="protein sequence ID" value="CAD74365"/>
    <property type="gene ID" value="RB5660"/>
</dbReference>
<evidence type="ECO:0000259" key="2">
    <source>
        <dbReference type="Pfam" id="PF07596"/>
    </source>
</evidence>
<dbReference type="InterPro" id="IPR027558">
    <property type="entry name" value="Pre_pil_HX9DG_C"/>
</dbReference>
<accession>Q7URH3</accession>
<dbReference type="Pfam" id="PF07596">
    <property type="entry name" value="SBP_bac_10"/>
    <property type="match status" value="1"/>
</dbReference>
<evidence type="ECO:0000313" key="4">
    <source>
        <dbReference type="Proteomes" id="UP000001025"/>
    </source>
</evidence>
<evidence type="ECO:0000313" key="3">
    <source>
        <dbReference type="EMBL" id="CAD74365.1"/>
    </source>
</evidence>
<dbReference type="PANTHER" id="PTHR30093">
    <property type="entry name" value="GENERAL SECRETION PATHWAY PROTEIN G"/>
    <property type="match status" value="1"/>
</dbReference>
<gene>
    <name evidence="3" type="ordered locus">RB5660</name>
</gene>
<proteinExistence type="predicted"/>
<protein>
    <recommendedName>
        <fullName evidence="2">DUF1559 domain-containing protein</fullName>
    </recommendedName>
</protein>
<keyword evidence="1" id="KW-1133">Transmembrane helix</keyword>
<dbReference type="KEGG" id="rba:RB5660"/>
<dbReference type="OrthoDB" id="241541at2"/>
<dbReference type="eggNOG" id="COG2165">
    <property type="taxonomic scope" value="Bacteria"/>
</dbReference>
<dbReference type="EMBL" id="BX294142">
    <property type="protein sequence ID" value="CAD74365.1"/>
    <property type="molecule type" value="Genomic_DNA"/>
</dbReference>
<dbReference type="InterPro" id="IPR012902">
    <property type="entry name" value="N_methyl_site"/>
</dbReference>
<dbReference type="PANTHER" id="PTHR30093:SF2">
    <property type="entry name" value="TYPE II SECRETION SYSTEM PROTEIN H"/>
    <property type="match status" value="1"/>
</dbReference>
<reference evidence="3 4" key="1">
    <citation type="journal article" date="2003" name="Proc. Natl. Acad. Sci. U.S.A.">
        <title>Complete genome sequence of the marine planctomycete Pirellula sp. strain 1.</title>
        <authorList>
            <person name="Gloeckner F.O."/>
            <person name="Kube M."/>
            <person name="Bauer M."/>
            <person name="Teeling H."/>
            <person name="Lombardot T."/>
            <person name="Ludwig W."/>
            <person name="Gade D."/>
            <person name="Beck A."/>
            <person name="Borzym K."/>
            <person name="Heitmann K."/>
            <person name="Rabus R."/>
            <person name="Schlesner H."/>
            <person name="Amann R."/>
            <person name="Reinhardt R."/>
        </authorList>
    </citation>
    <scope>NUCLEOTIDE SEQUENCE [LARGE SCALE GENOMIC DNA]</scope>
    <source>
        <strain evidence="4">DSM 10527 / NCIMB 13988 / SH1</strain>
    </source>
</reference>
<keyword evidence="4" id="KW-1185">Reference proteome</keyword>
<organism evidence="3 4">
    <name type="scientific">Rhodopirellula baltica (strain DSM 10527 / NCIMB 13988 / SH1)</name>
    <dbReference type="NCBI Taxonomy" id="243090"/>
    <lineage>
        <taxon>Bacteria</taxon>
        <taxon>Pseudomonadati</taxon>
        <taxon>Planctomycetota</taxon>
        <taxon>Planctomycetia</taxon>
        <taxon>Pirellulales</taxon>
        <taxon>Pirellulaceae</taxon>
        <taxon>Rhodopirellula</taxon>
    </lineage>
</organism>
<dbReference type="SUPFAM" id="SSF54523">
    <property type="entry name" value="Pili subunits"/>
    <property type="match status" value="1"/>
</dbReference>
<evidence type="ECO:0000256" key="1">
    <source>
        <dbReference type="SAM" id="Phobius"/>
    </source>
</evidence>
<dbReference type="PATRIC" id="fig|243090.15.peg.2718"/>
<feature type="transmembrane region" description="Helical" evidence="1">
    <location>
        <begin position="30"/>
        <end position="55"/>
    </location>
</feature>
<sequence>MEALTSHPTFSCGSVMLLSRPSRRCDSGRFAFTLVELLVVIAIIGVLVALLLPAVQSAREAARRMSCGNNMKQIGLGLHNYHAAFNQLPIHGVGPTDENDNTAGRGSANDGTGFTRMELTYLVGLLPYVEQQSIWSMISNPLIEADGDIWPAFGPRPWTIQYPPWATEIPTYRCPSDPGFGLPGLGRTNYAACTGDGFYEAEHGVTVWNTSANRWEYNERLAMQRAQCGLRGAFVPRKSMRFRDFTDGLSNTIAIGEIATGLDDRDNRTIGFTNAKGGFFQIANNPKRCFDLGFIDPERPNFWTADARVYAPVSQRGLRWADFHTLQSQFNTILGPNSEVCLVGHSDTYGIAPPSSYHIGGVHVAMSDGAVKFITDSIEAGNSRVPCVYCKALSGQTDSPTAAGSESPYGLWGSLGTRAAREIINGEF</sequence>
<dbReference type="Proteomes" id="UP000001025">
    <property type="component" value="Chromosome"/>
</dbReference>
<dbReference type="NCBIfam" id="TIGR04294">
    <property type="entry name" value="pre_pil_HX9DG"/>
    <property type="match status" value="1"/>
</dbReference>
<dbReference type="STRING" id="243090.RB5660"/>
<dbReference type="HOGENOM" id="CLU_041661_0_0_0"/>